<feature type="transmembrane region" description="Helical" evidence="5">
    <location>
        <begin position="191"/>
        <end position="214"/>
    </location>
</feature>
<feature type="transmembrane region" description="Helical" evidence="5">
    <location>
        <begin position="83"/>
        <end position="101"/>
    </location>
</feature>
<dbReference type="InterPro" id="IPR049453">
    <property type="entry name" value="Memb_transporter_dom"/>
</dbReference>
<protein>
    <submittedName>
        <fullName evidence="8">Uncharacterized protein</fullName>
    </submittedName>
</protein>
<gene>
    <name evidence="8" type="ORF">K493DRAFT_211684</name>
</gene>
<keyword evidence="9" id="KW-1185">Reference proteome</keyword>
<sequence length="393" mass="44815">MDRPSSSLDTTLGPSSLEHDYAGNLRWRDPDALAPASRCEVFFHKLYQFNLWLFCPEILTVLKTSIGCVLLSLPAYFPNSAEWYNKWVGQWAAITLVFWMFPSSGLQILGFLLRLIGTVAGVVGAIVIWEICQGVSYALCVVMFIVNYALYHVFFFKPFWRVAVLMTQITLCLVVVYRYHYVLDDNPDPVWMVAGMRCLMVVIGVVAASIMYCIPPPTTGRVALRLRLSHTVRDISTLYASLGDMIENWSPEGLFTERYRKNFQKLVVNIQQQIAAEKVLLVHTKYEPPLRGKYPRDKYAKILEYVENMTHVLHAVELSLEKLSPEWRAELSLKTKEPRNNYVATVLAGFKHVSAGLAAKISFPPYLCYPKDALAQSTLPSFQYTRLKDPDFM</sequence>
<feature type="transmembrane region" description="Helical" evidence="5">
    <location>
        <begin position="51"/>
        <end position="77"/>
    </location>
</feature>
<feature type="transmembrane region" description="Helical" evidence="5">
    <location>
        <begin position="108"/>
        <end position="129"/>
    </location>
</feature>
<accession>A0A1Y1YQ41</accession>
<evidence type="ECO:0000259" key="6">
    <source>
        <dbReference type="Pfam" id="PF10334"/>
    </source>
</evidence>
<evidence type="ECO:0000256" key="2">
    <source>
        <dbReference type="ARBA" id="ARBA00022692"/>
    </source>
</evidence>
<dbReference type="Pfam" id="PF10334">
    <property type="entry name" value="BRE4"/>
    <property type="match status" value="1"/>
</dbReference>
<keyword evidence="4 5" id="KW-0472">Membrane</keyword>
<feature type="domain" description="DUF2421" evidence="6">
    <location>
        <begin position="215"/>
        <end position="364"/>
    </location>
</feature>
<reference evidence="8 9" key="1">
    <citation type="submission" date="2016-07" db="EMBL/GenBank/DDBJ databases">
        <title>Pervasive Adenine N6-methylation of Active Genes in Fungi.</title>
        <authorList>
            <consortium name="DOE Joint Genome Institute"/>
            <person name="Mondo S.J."/>
            <person name="Dannebaum R.O."/>
            <person name="Kuo R.C."/>
            <person name="Labutti K."/>
            <person name="Haridas S."/>
            <person name="Kuo A."/>
            <person name="Salamov A."/>
            <person name="Ahrendt S.R."/>
            <person name="Lipzen A."/>
            <person name="Sullivan W."/>
            <person name="Andreopoulos W.B."/>
            <person name="Clum A."/>
            <person name="Lindquist E."/>
            <person name="Daum C."/>
            <person name="Ramamoorthy G.K."/>
            <person name="Gryganskyi A."/>
            <person name="Culley D."/>
            <person name="Magnuson J.K."/>
            <person name="James T.Y."/>
            <person name="O'Malley M.A."/>
            <person name="Stajich J.E."/>
            <person name="Spatafora J.W."/>
            <person name="Visel A."/>
            <person name="Grigoriev I.V."/>
        </authorList>
    </citation>
    <scope>NUCLEOTIDE SEQUENCE [LARGE SCALE GENOMIC DNA]</scope>
    <source>
        <strain evidence="8 9">CBS 931.73</strain>
    </source>
</reference>
<comment type="caution">
    <text evidence="8">The sequence shown here is derived from an EMBL/GenBank/DDBJ whole genome shotgun (WGS) entry which is preliminary data.</text>
</comment>
<dbReference type="EMBL" id="MCFE01000088">
    <property type="protein sequence ID" value="ORY00086.1"/>
    <property type="molecule type" value="Genomic_DNA"/>
</dbReference>
<dbReference type="AlphaFoldDB" id="A0A1Y1YQ41"/>
<dbReference type="InterPro" id="IPR018820">
    <property type="entry name" value="BRE4-related_DUF2421"/>
</dbReference>
<evidence type="ECO:0000256" key="3">
    <source>
        <dbReference type="ARBA" id="ARBA00022989"/>
    </source>
</evidence>
<dbReference type="OrthoDB" id="2274698at2759"/>
<dbReference type="Proteomes" id="UP000193498">
    <property type="component" value="Unassembled WGS sequence"/>
</dbReference>
<dbReference type="InParanoid" id="A0A1Y1YQ41"/>
<dbReference type="Pfam" id="PF13515">
    <property type="entry name" value="FUSC_2"/>
    <property type="match status" value="1"/>
</dbReference>
<comment type="subcellular location">
    <subcellularLocation>
        <location evidence="1">Membrane</location>
        <topology evidence="1">Multi-pass membrane protein</topology>
    </subcellularLocation>
</comment>
<dbReference type="STRING" id="1314790.A0A1Y1YQ41"/>
<feature type="transmembrane region" description="Helical" evidence="5">
    <location>
        <begin position="135"/>
        <end position="155"/>
    </location>
</feature>
<feature type="transmembrane region" description="Helical" evidence="5">
    <location>
        <begin position="162"/>
        <end position="179"/>
    </location>
</feature>
<dbReference type="PANTHER" id="PTHR37994">
    <property type="entry name" value="ARAE_2_N DOMAIN-CONTAINING PROTEIN-RELATED"/>
    <property type="match status" value="1"/>
</dbReference>
<keyword evidence="2 5" id="KW-0812">Transmembrane</keyword>
<dbReference type="GO" id="GO:0016020">
    <property type="term" value="C:membrane"/>
    <property type="evidence" value="ECO:0007669"/>
    <property type="project" value="UniProtKB-SubCell"/>
</dbReference>
<evidence type="ECO:0000259" key="7">
    <source>
        <dbReference type="Pfam" id="PF13515"/>
    </source>
</evidence>
<evidence type="ECO:0000256" key="4">
    <source>
        <dbReference type="ARBA" id="ARBA00023136"/>
    </source>
</evidence>
<proteinExistence type="predicted"/>
<name>A0A1Y1YQ41_9FUNG</name>
<evidence type="ECO:0000313" key="8">
    <source>
        <dbReference type="EMBL" id="ORY00086.1"/>
    </source>
</evidence>
<keyword evidence="3 5" id="KW-1133">Transmembrane helix</keyword>
<organism evidence="8 9">
    <name type="scientific">Basidiobolus meristosporus CBS 931.73</name>
    <dbReference type="NCBI Taxonomy" id="1314790"/>
    <lineage>
        <taxon>Eukaryota</taxon>
        <taxon>Fungi</taxon>
        <taxon>Fungi incertae sedis</taxon>
        <taxon>Zoopagomycota</taxon>
        <taxon>Entomophthoromycotina</taxon>
        <taxon>Basidiobolomycetes</taxon>
        <taxon>Basidiobolales</taxon>
        <taxon>Basidiobolaceae</taxon>
        <taxon>Basidiobolus</taxon>
    </lineage>
</organism>
<feature type="domain" description="Integral membrane bound transporter" evidence="7">
    <location>
        <begin position="81"/>
        <end position="209"/>
    </location>
</feature>
<dbReference type="PANTHER" id="PTHR37994:SF1">
    <property type="entry name" value="ER TRANSPORTER 6TM N-TERMINAL DOMAIN-CONTAINING PROTEIN"/>
    <property type="match status" value="1"/>
</dbReference>
<evidence type="ECO:0000256" key="5">
    <source>
        <dbReference type="SAM" id="Phobius"/>
    </source>
</evidence>
<evidence type="ECO:0000256" key="1">
    <source>
        <dbReference type="ARBA" id="ARBA00004141"/>
    </source>
</evidence>
<evidence type="ECO:0000313" key="9">
    <source>
        <dbReference type="Proteomes" id="UP000193498"/>
    </source>
</evidence>